<dbReference type="RefSeq" id="WP_185118793.1">
    <property type="nucleotide sequence ID" value="NZ_JACJVQ010000005.1"/>
</dbReference>
<dbReference type="EMBL" id="JACJVQ010000005">
    <property type="protein sequence ID" value="MBB6633554.1"/>
    <property type="molecule type" value="Genomic_DNA"/>
</dbReference>
<evidence type="ECO:0000313" key="2">
    <source>
        <dbReference type="EMBL" id="MBB6633554.1"/>
    </source>
</evidence>
<keyword evidence="3" id="KW-1185">Reference proteome</keyword>
<proteinExistence type="predicted"/>
<dbReference type="CDD" id="cd00093">
    <property type="entry name" value="HTH_XRE"/>
    <property type="match status" value="1"/>
</dbReference>
<accession>A0A841SNN9</accession>
<dbReference type="InterPro" id="IPR010982">
    <property type="entry name" value="Lambda_DNA-bd_dom_sf"/>
</dbReference>
<organism evidence="2 3">
    <name type="scientific">Cohnella thailandensis</name>
    <dbReference type="NCBI Taxonomy" id="557557"/>
    <lineage>
        <taxon>Bacteria</taxon>
        <taxon>Bacillati</taxon>
        <taxon>Bacillota</taxon>
        <taxon>Bacilli</taxon>
        <taxon>Bacillales</taxon>
        <taxon>Paenibacillaceae</taxon>
        <taxon>Cohnella</taxon>
    </lineage>
</organism>
<name>A0A841SNN9_9BACL</name>
<evidence type="ECO:0000259" key="1">
    <source>
        <dbReference type="PROSITE" id="PS50943"/>
    </source>
</evidence>
<dbReference type="SUPFAM" id="SSF47413">
    <property type="entry name" value="lambda repressor-like DNA-binding domains"/>
    <property type="match status" value="1"/>
</dbReference>
<evidence type="ECO:0000313" key="3">
    <source>
        <dbReference type="Proteomes" id="UP000535838"/>
    </source>
</evidence>
<dbReference type="Gene3D" id="1.10.260.40">
    <property type="entry name" value="lambda repressor-like DNA-binding domains"/>
    <property type="match status" value="1"/>
</dbReference>
<dbReference type="InterPro" id="IPR001387">
    <property type="entry name" value="Cro/C1-type_HTH"/>
</dbReference>
<dbReference type="Proteomes" id="UP000535838">
    <property type="component" value="Unassembled WGS sequence"/>
</dbReference>
<dbReference type="PROSITE" id="PS50943">
    <property type="entry name" value="HTH_CROC1"/>
    <property type="match status" value="1"/>
</dbReference>
<sequence length="105" mass="12135">MSLTNKLVELMNERGINRSELAKGAGIPYTTIVALFEKGSENTKLSTLKKLTTYFGVSLDTLAGEPEEMNRTDPAHREKEEWTEEEIEEIKLFKEFLKQKRKKQE</sequence>
<reference evidence="2 3" key="1">
    <citation type="submission" date="2020-08" db="EMBL/GenBank/DDBJ databases">
        <title>Cohnella phylogeny.</title>
        <authorList>
            <person name="Dunlap C."/>
        </authorList>
    </citation>
    <scope>NUCLEOTIDE SEQUENCE [LARGE SCALE GENOMIC DNA]</scope>
    <source>
        <strain evidence="2 3">DSM 25241</strain>
    </source>
</reference>
<feature type="domain" description="HTH cro/C1-type" evidence="1">
    <location>
        <begin position="7"/>
        <end position="62"/>
    </location>
</feature>
<dbReference type="GO" id="GO:0003677">
    <property type="term" value="F:DNA binding"/>
    <property type="evidence" value="ECO:0007669"/>
    <property type="project" value="InterPro"/>
</dbReference>
<comment type="caution">
    <text evidence="2">The sequence shown here is derived from an EMBL/GenBank/DDBJ whole genome shotgun (WGS) entry which is preliminary data.</text>
</comment>
<dbReference type="SMART" id="SM00530">
    <property type="entry name" value="HTH_XRE"/>
    <property type="match status" value="1"/>
</dbReference>
<protein>
    <submittedName>
        <fullName evidence="2">Helix-turn-helix transcriptional regulator</fullName>
    </submittedName>
</protein>
<dbReference type="Pfam" id="PF13443">
    <property type="entry name" value="HTH_26"/>
    <property type="match status" value="1"/>
</dbReference>
<gene>
    <name evidence="2" type="ORF">H7B67_05500</name>
</gene>
<dbReference type="AlphaFoldDB" id="A0A841SNN9"/>